<dbReference type="AlphaFoldDB" id="A0A0R3SL10"/>
<keyword evidence="5" id="KW-0418">Kinase</keyword>
<evidence type="ECO:0000259" key="8">
    <source>
        <dbReference type="Pfam" id="PF22931"/>
    </source>
</evidence>
<dbReference type="GO" id="GO:0004715">
    <property type="term" value="F:non-membrane spanning protein tyrosine kinase activity"/>
    <property type="evidence" value="ECO:0007669"/>
    <property type="project" value="UniProtKB-EC"/>
</dbReference>
<reference evidence="9 10" key="2">
    <citation type="submission" date="2018-11" db="EMBL/GenBank/DDBJ databases">
        <authorList>
            <consortium name="Pathogen Informatics"/>
        </authorList>
    </citation>
    <scope>NUCLEOTIDE SEQUENCE [LARGE SCALE GENOMIC DNA]</scope>
</reference>
<evidence type="ECO:0000256" key="6">
    <source>
        <dbReference type="ARBA" id="ARBA00022840"/>
    </source>
</evidence>
<evidence type="ECO:0000256" key="1">
    <source>
        <dbReference type="ARBA" id="ARBA00011903"/>
    </source>
</evidence>
<dbReference type="EC" id="2.7.10.2" evidence="1"/>
<keyword evidence="6" id="KW-0067">ATP-binding</keyword>
<keyword evidence="4" id="KW-0547">Nucleotide-binding</keyword>
<reference evidence="11" key="1">
    <citation type="submission" date="2017-02" db="UniProtKB">
        <authorList>
            <consortium name="WormBaseParasite"/>
        </authorList>
    </citation>
    <scope>IDENTIFICATION</scope>
</reference>
<organism evidence="11">
    <name type="scientific">Hymenolepis diminuta</name>
    <name type="common">Rat tapeworm</name>
    <dbReference type="NCBI Taxonomy" id="6216"/>
    <lineage>
        <taxon>Eukaryota</taxon>
        <taxon>Metazoa</taxon>
        <taxon>Spiralia</taxon>
        <taxon>Lophotrochozoa</taxon>
        <taxon>Platyhelminthes</taxon>
        <taxon>Cestoda</taxon>
        <taxon>Eucestoda</taxon>
        <taxon>Cyclophyllidea</taxon>
        <taxon>Hymenolepididae</taxon>
        <taxon>Hymenolepis</taxon>
    </lineage>
</organism>
<dbReference type="Pfam" id="PF22931">
    <property type="entry name" value="SAM_TNK"/>
    <property type="match status" value="1"/>
</dbReference>
<dbReference type="InterPro" id="IPR055175">
    <property type="entry name" value="ACK/TNK-like_SAM"/>
</dbReference>
<evidence type="ECO:0000256" key="3">
    <source>
        <dbReference type="ARBA" id="ARBA00022679"/>
    </source>
</evidence>
<evidence type="ECO:0000256" key="2">
    <source>
        <dbReference type="ARBA" id="ARBA00022443"/>
    </source>
</evidence>
<keyword evidence="3" id="KW-0808">Transferase</keyword>
<name>A0A0R3SL10_HYMDI</name>
<accession>A0A0R3SL10</accession>
<dbReference type="EMBL" id="UYSG01003090">
    <property type="protein sequence ID" value="VDL57941.1"/>
    <property type="molecule type" value="Genomic_DNA"/>
</dbReference>
<evidence type="ECO:0000313" key="10">
    <source>
        <dbReference type="Proteomes" id="UP000274504"/>
    </source>
</evidence>
<evidence type="ECO:0000256" key="7">
    <source>
        <dbReference type="ARBA" id="ARBA00023137"/>
    </source>
</evidence>
<evidence type="ECO:0000256" key="5">
    <source>
        <dbReference type="ARBA" id="ARBA00022777"/>
    </source>
</evidence>
<evidence type="ECO:0000313" key="9">
    <source>
        <dbReference type="EMBL" id="VDL57941.1"/>
    </source>
</evidence>
<keyword evidence="7" id="KW-0829">Tyrosine-protein kinase</keyword>
<dbReference type="WBParaSite" id="HDID_0000562501-mRNA-1">
    <property type="protein sequence ID" value="HDID_0000562501-mRNA-1"/>
    <property type="gene ID" value="HDID_0000562501"/>
</dbReference>
<feature type="domain" description="ACK/TNK-like SAM" evidence="8">
    <location>
        <begin position="76"/>
        <end position="128"/>
    </location>
</feature>
<dbReference type="GO" id="GO:0005524">
    <property type="term" value="F:ATP binding"/>
    <property type="evidence" value="ECO:0007669"/>
    <property type="project" value="UniProtKB-KW"/>
</dbReference>
<keyword evidence="2" id="KW-0728">SH3 domain</keyword>
<evidence type="ECO:0000256" key="4">
    <source>
        <dbReference type="ARBA" id="ARBA00022741"/>
    </source>
</evidence>
<evidence type="ECO:0000313" key="11">
    <source>
        <dbReference type="WBParaSite" id="HDID_0000562501-mRNA-1"/>
    </source>
</evidence>
<sequence>MWIGDLDKDKRMAGTSMKLSDERLRPKYIELKEDQKEIRIGLLNSTSPPNPAVKRILANVDKFAVHCPKKKKYPPLKDFLEVLQLTDIQEELEDKLKISRVEHLRYATVEDLQTVVGRENAKSILESCKATNEVQVLGKGHSQNFEEDIRMDKLL</sequence>
<protein>
    <recommendedName>
        <fullName evidence="1">non-specific protein-tyrosine kinase</fullName>
        <ecNumber evidence="1">2.7.10.2</ecNumber>
    </recommendedName>
</protein>
<gene>
    <name evidence="9" type="ORF">HDID_LOCUS5623</name>
</gene>
<proteinExistence type="predicted"/>
<dbReference type="Proteomes" id="UP000274504">
    <property type="component" value="Unassembled WGS sequence"/>
</dbReference>